<proteinExistence type="predicted"/>
<reference evidence="2" key="1">
    <citation type="submission" date="2023-03" db="EMBL/GenBank/DDBJ databases">
        <authorList>
            <person name="Steffen K."/>
            <person name="Cardenas P."/>
        </authorList>
    </citation>
    <scope>NUCLEOTIDE SEQUENCE</scope>
</reference>
<keyword evidence="1" id="KW-0812">Transmembrane</keyword>
<name>A0AA35WC15_GEOBA</name>
<evidence type="ECO:0000313" key="3">
    <source>
        <dbReference type="Proteomes" id="UP001174909"/>
    </source>
</evidence>
<evidence type="ECO:0000256" key="1">
    <source>
        <dbReference type="SAM" id="Phobius"/>
    </source>
</evidence>
<comment type="caution">
    <text evidence="2">The sequence shown here is derived from an EMBL/GenBank/DDBJ whole genome shotgun (WGS) entry which is preliminary data.</text>
</comment>
<organism evidence="2 3">
    <name type="scientific">Geodia barretti</name>
    <name type="common">Barrett's horny sponge</name>
    <dbReference type="NCBI Taxonomy" id="519541"/>
    <lineage>
        <taxon>Eukaryota</taxon>
        <taxon>Metazoa</taxon>
        <taxon>Porifera</taxon>
        <taxon>Demospongiae</taxon>
        <taxon>Heteroscleromorpha</taxon>
        <taxon>Tetractinellida</taxon>
        <taxon>Astrophorina</taxon>
        <taxon>Geodiidae</taxon>
        <taxon>Geodia</taxon>
    </lineage>
</organism>
<gene>
    <name evidence="2" type="ORF">GBAR_LOCUS7515</name>
</gene>
<feature type="transmembrane region" description="Helical" evidence="1">
    <location>
        <begin position="12"/>
        <end position="32"/>
    </location>
</feature>
<keyword evidence="1" id="KW-0472">Membrane</keyword>
<keyword evidence="3" id="KW-1185">Reference proteome</keyword>
<dbReference type="AlphaFoldDB" id="A0AA35WC15"/>
<evidence type="ECO:0000313" key="2">
    <source>
        <dbReference type="EMBL" id="CAI8011711.1"/>
    </source>
</evidence>
<protein>
    <submittedName>
        <fullName evidence="2">Uncharacterized protein</fullName>
    </submittedName>
</protein>
<feature type="transmembrane region" description="Helical" evidence="1">
    <location>
        <begin position="108"/>
        <end position="126"/>
    </location>
</feature>
<keyword evidence="1" id="KW-1133">Transmembrane helix</keyword>
<sequence length="221" mass="24860">MVTLWLHRCAAAVLCAAMYHLGLSLLPLFLVFTSLSYVDGDCFEAAPNNKGYDNCATCYQTFSNAIVNTEDNKFRLSMAFFPINNAPSVQVQVTYQSGDPTTNTSSRFFWITGGFFIFQPLEVFLYRSLFFSPPTYLKESVTVILPETCFGNDVFFEYATQRVRLCVLKMRLFSFSHLAEGYAESQSATPAVDDSYLGVSVRETNAKIDFYLEYAGDSEDS</sequence>
<dbReference type="Proteomes" id="UP001174909">
    <property type="component" value="Unassembled WGS sequence"/>
</dbReference>
<accession>A0AA35WC15</accession>
<dbReference type="EMBL" id="CASHTH010001117">
    <property type="protein sequence ID" value="CAI8011711.1"/>
    <property type="molecule type" value="Genomic_DNA"/>
</dbReference>